<dbReference type="Proteomes" id="UP000242519">
    <property type="component" value="Unassembled WGS sequence"/>
</dbReference>
<gene>
    <name evidence="2" type="ORF">B2J93_9124</name>
</gene>
<dbReference type="Gene3D" id="3.40.309.10">
    <property type="entry name" value="Aldehyde Dehydrogenase, Chain A, domain 2"/>
    <property type="match status" value="1"/>
</dbReference>
<dbReference type="SUPFAM" id="SSF53720">
    <property type="entry name" value="ALDH-like"/>
    <property type="match status" value="1"/>
</dbReference>
<sequence length="189" mass="20638">MGQGSTFAQSDLRMALASVTTRLRAISRAPISLDVIWQQAVSFSNSDVALRGLYGNSPATASDDSNISNAAKATRYSVQADNQQVQHDTVLRYLTIGTVLRDIGRTWFLMDPQARQKTTSPTLRAPQACQEIDCLSMKEEIFGTIVIVDTSKREGEVLALADDTESSLHASVPTKSIDRAMRFAKVTGR</sequence>
<dbReference type="EMBL" id="MZNU01000435">
    <property type="protein sequence ID" value="OWO97503.1"/>
    <property type="molecule type" value="Genomic_DNA"/>
</dbReference>
<feature type="domain" description="Aldehyde dehydrogenase" evidence="1">
    <location>
        <begin position="136"/>
        <end position="185"/>
    </location>
</feature>
<accession>A0A218YS59</accession>
<evidence type="ECO:0000313" key="2">
    <source>
        <dbReference type="EMBL" id="OWO97503.1"/>
    </source>
</evidence>
<protein>
    <recommendedName>
        <fullName evidence="1">Aldehyde dehydrogenase domain-containing protein</fullName>
    </recommendedName>
</protein>
<reference evidence="2 3" key="1">
    <citation type="submission" date="2017-04" db="EMBL/GenBank/DDBJ databases">
        <title>Draft genome sequence of Marssonina coronaria NL1: causal agent of apple blotch.</title>
        <authorList>
            <person name="Cheng Q."/>
        </authorList>
    </citation>
    <scope>NUCLEOTIDE SEQUENCE [LARGE SCALE GENOMIC DNA]</scope>
    <source>
        <strain evidence="2 3">NL1</strain>
    </source>
</reference>
<dbReference type="InParanoid" id="A0A218YS59"/>
<name>A0A218YS59_9HELO</name>
<dbReference type="InterPro" id="IPR016161">
    <property type="entry name" value="Ald_DH/histidinol_DH"/>
</dbReference>
<dbReference type="STRING" id="503106.A0A218YS59"/>
<dbReference type="InterPro" id="IPR015590">
    <property type="entry name" value="Aldehyde_DH_dom"/>
</dbReference>
<evidence type="ECO:0000259" key="1">
    <source>
        <dbReference type="Pfam" id="PF00171"/>
    </source>
</evidence>
<keyword evidence="3" id="KW-1185">Reference proteome</keyword>
<dbReference type="Pfam" id="PF00171">
    <property type="entry name" value="Aldedh"/>
    <property type="match status" value="1"/>
</dbReference>
<dbReference type="AlphaFoldDB" id="A0A218YS59"/>
<dbReference type="GO" id="GO:0016620">
    <property type="term" value="F:oxidoreductase activity, acting on the aldehyde or oxo group of donors, NAD or NADP as acceptor"/>
    <property type="evidence" value="ECO:0007669"/>
    <property type="project" value="InterPro"/>
</dbReference>
<organism evidence="2 3">
    <name type="scientific">Diplocarpon coronariae</name>
    <dbReference type="NCBI Taxonomy" id="2795749"/>
    <lineage>
        <taxon>Eukaryota</taxon>
        <taxon>Fungi</taxon>
        <taxon>Dikarya</taxon>
        <taxon>Ascomycota</taxon>
        <taxon>Pezizomycotina</taxon>
        <taxon>Leotiomycetes</taxon>
        <taxon>Helotiales</taxon>
        <taxon>Drepanopezizaceae</taxon>
        <taxon>Diplocarpon</taxon>
    </lineage>
</organism>
<comment type="caution">
    <text evidence="2">The sequence shown here is derived from an EMBL/GenBank/DDBJ whole genome shotgun (WGS) entry which is preliminary data.</text>
</comment>
<evidence type="ECO:0000313" key="3">
    <source>
        <dbReference type="Proteomes" id="UP000242519"/>
    </source>
</evidence>
<dbReference type="InterPro" id="IPR016163">
    <property type="entry name" value="Ald_DH_C"/>
</dbReference>
<proteinExistence type="predicted"/>